<gene>
    <name evidence="7" type="ORF">HWI92_00080</name>
</gene>
<dbReference type="Proteomes" id="UP000612680">
    <property type="component" value="Chromosome"/>
</dbReference>
<keyword evidence="2" id="KW-0479">Metal-binding</keyword>
<dbReference type="InterPro" id="IPR002888">
    <property type="entry name" value="2Fe-2S-bd"/>
</dbReference>
<evidence type="ECO:0000256" key="1">
    <source>
        <dbReference type="ARBA" id="ARBA00022714"/>
    </source>
</evidence>
<dbReference type="Pfam" id="PF00111">
    <property type="entry name" value="Fer2"/>
    <property type="match status" value="1"/>
</dbReference>
<evidence type="ECO:0000313" key="8">
    <source>
        <dbReference type="Proteomes" id="UP000612680"/>
    </source>
</evidence>
<feature type="domain" description="2Fe-2S ferredoxin-type" evidence="6">
    <location>
        <begin position="4"/>
        <end position="79"/>
    </location>
</feature>
<dbReference type="PANTHER" id="PTHR44379">
    <property type="entry name" value="OXIDOREDUCTASE WITH IRON-SULFUR SUBUNIT"/>
    <property type="match status" value="1"/>
</dbReference>
<evidence type="ECO:0000256" key="3">
    <source>
        <dbReference type="ARBA" id="ARBA00023002"/>
    </source>
</evidence>
<keyword evidence="8" id="KW-1185">Reference proteome</keyword>
<dbReference type="EMBL" id="CP056775">
    <property type="protein sequence ID" value="QRQ99420.1"/>
    <property type="molecule type" value="Genomic_DNA"/>
</dbReference>
<evidence type="ECO:0000256" key="2">
    <source>
        <dbReference type="ARBA" id="ARBA00022723"/>
    </source>
</evidence>
<dbReference type="InterPro" id="IPR051452">
    <property type="entry name" value="Diverse_Oxidoreductases"/>
</dbReference>
<proteinExistence type="predicted"/>
<name>A0ABX7I310_9BACT</name>
<dbReference type="RefSeq" id="WP_204660183.1">
    <property type="nucleotide sequence ID" value="NZ_CP056775.1"/>
</dbReference>
<dbReference type="InterPro" id="IPR006058">
    <property type="entry name" value="2Fe2S_fd_BS"/>
</dbReference>
<sequence>MALYNLTVNNKKVRVDVEPDMPLLWVIRDFADLKGTKFGCGMALCGACTIHLNGQPVRSCQLPVSGIQKNDKITTIEGIGENKLSVVQKAWIEEQVPQCGYCQSGQIMSAVALLKSNPDPSDTDIDAAMSGNLCRCGTYDRIRKAIHRAAEEMKVSSNGIGKVGKNEVIAKP</sequence>
<keyword evidence="5" id="KW-0411">Iron-sulfur</keyword>
<organism evidence="7 8">
    <name type="scientific">Dyadobacter sandarakinus</name>
    <dbReference type="NCBI Taxonomy" id="2747268"/>
    <lineage>
        <taxon>Bacteria</taxon>
        <taxon>Pseudomonadati</taxon>
        <taxon>Bacteroidota</taxon>
        <taxon>Cytophagia</taxon>
        <taxon>Cytophagales</taxon>
        <taxon>Spirosomataceae</taxon>
        <taxon>Dyadobacter</taxon>
    </lineage>
</organism>
<keyword evidence="1" id="KW-0001">2Fe-2S</keyword>
<evidence type="ECO:0000256" key="4">
    <source>
        <dbReference type="ARBA" id="ARBA00023004"/>
    </source>
</evidence>
<evidence type="ECO:0000256" key="5">
    <source>
        <dbReference type="ARBA" id="ARBA00023014"/>
    </source>
</evidence>
<dbReference type="PROSITE" id="PS00197">
    <property type="entry name" value="2FE2S_FER_1"/>
    <property type="match status" value="1"/>
</dbReference>
<reference evidence="7 8" key="1">
    <citation type="submission" date="2020-06" db="EMBL/GenBank/DDBJ databases">
        <title>Dyadobacter sandarakinus sp. nov., isolated from the soil of the Arctic Yellow River Station.</title>
        <authorList>
            <person name="Zhang Y."/>
            <person name="Peng F."/>
        </authorList>
    </citation>
    <scope>NUCLEOTIDE SEQUENCE [LARGE SCALE GENOMIC DNA]</scope>
    <source>
        <strain evidence="7 8">Q3-56</strain>
    </source>
</reference>
<dbReference type="InterPro" id="IPR012675">
    <property type="entry name" value="Beta-grasp_dom_sf"/>
</dbReference>
<protein>
    <submittedName>
        <fullName evidence="7">(2Fe-2S)-binding protein</fullName>
    </submittedName>
</protein>
<dbReference type="InterPro" id="IPR036010">
    <property type="entry name" value="2Fe-2S_ferredoxin-like_sf"/>
</dbReference>
<evidence type="ECO:0000313" key="7">
    <source>
        <dbReference type="EMBL" id="QRQ99420.1"/>
    </source>
</evidence>
<dbReference type="Gene3D" id="1.10.150.120">
    <property type="entry name" value="[2Fe-2S]-binding domain"/>
    <property type="match status" value="1"/>
</dbReference>
<keyword evidence="4" id="KW-0408">Iron</keyword>
<dbReference type="PANTHER" id="PTHR44379:SF2">
    <property type="entry name" value="BLR6218 PROTEIN"/>
    <property type="match status" value="1"/>
</dbReference>
<accession>A0ABX7I310</accession>
<evidence type="ECO:0000259" key="6">
    <source>
        <dbReference type="PROSITE" id="PS51085"/>
    </source>
</evidence>
<dbReference type="Gene3D" id="3.10.20.30">
    <property type="match status" value="1"/>
</dbReference>
<dbReference type="InterPro" id="IPR001041">
    <property type="entry name" value="2Fe-2S_ferredoxin-type"/>
</dbReference>
<dbReference type="SUPFAM" id="SSF47741">
    <property type="entry name" value="CO dehydrogenase ISP C-domain like"/>
    <property type="match status" value="1"/>
</dbReference>
<dbReference type="CDD" id="cd00207">
    <property type="entry name" value="fer2"/>
    <property type="match status" value="1"/>
</dbReference>
<dbReference type="PROSITE" id="PS51085">
    <property type="entry name" value="2FE2S_FER_2"/>
    <property type="match status" value="1"/>
</dbReference>
<dbReference type="Pfam" id="PF01799">
    <property type="entry name" value="Fer2_2"/>
    <property type="match status" value="1"/>
</dbReference>
<keyword evidence="3" id="KW-0560">Oxidoreductase</keyword>
<dbReference type="InterPro" id="IPR036884">
    <property type="entry name" value="2Fe-2S-bd_dom_sf"/>
</dbReference>
<dbReference type="SUPFAM" id="SSF54292">
    <property type="entry name" value="2Fe-2S ferredoxin-like"/>
    <property type="match status" value="1"/>
</dbReference>